<evidence type="ECO:0000313" key="2">
    <source>
        <dbReference type="EMBL" id="CAH9134720.1"/>
    </source>
</evidence>
<dbReference type="EMBL" id="CAMAPF010000984">
    <property type="protein sequence ID" value="CAH9134720.1"/>
    <property type="molecule type" value="Genomic_DNA"/>
</dbReference>
<accession>A0AAV0FGH4</accession>
<sequence length="210" mass="22870">MHANFDRSPLSGVILVDLMAAMEAMVMAMTVMAVALVGFSYLYPAMPKKKQSVGEASMARVTDRPELKFEPRYQNMKLNWAVFRQFGKSSAGFLLRDHSGAMVAADGFPLSGSSVDDEEILAQAVRWSEGLGFPNVEIDVSYSNLLGSGVVGLNGPGLSFNYSSVHVNKSAKIVAKLGCLKPFSWKKGKHIPKELDGSIKVDAMEIPYIF</sequence>
<proteinExistence type="predicted"/>
<comment type="caution">
    <text evidence="2">The sequence shown here is derived from an EMBL/GenBank/DDBJ whole genome shotgun (WGS) entry which is preliminary data.</text>
</comment>
<name>A0AAV0FGH4_9ASTE</name>
<gene>
    <name evidence="2" type="ORF">CEPIT_LOCUS33954</name>
</gene>
<reference evidence="2" key="1">
    <citation type="submission" date="2022-07" db="EMBL/GenBank/DDBJ databases">
        <authorList>
            <person name="Macas J."/>
            <person name="Novak P."/>
            <person name="Neumann P."/>
        </authorList>
    </citation>
    <scope>NUCLEOTIDE SEQUENCE</scope>
</reference>
<evidence type="ECO:0000313" key="3">
    <source>
        <dbReference type="Proteomes" id="UP001152523"/>
    </source>
</evidence>
<keyword evidence="1" id="KW-0472">Membrane</keyword>
<keyword evidence="1" id="KW-1133">Transmembrane helix</keyword>
<keyword evidence="1" id="KW-0812">Transmembrane</keyword>
<protein>
    <recommendedName>
        <fullName evidence="4">RNase H type-1 domain-containing protein</fullName>
    </recommendedName>
</protein>
<evidence type="ECO:0000256" key="1">
    <source>
        <dbReference type="SAM" id="Phobius"/>
    </source>
</evidence>
<dbReference type="AlphaFoldDB" id="A0AAV0FGH4"/>
<organism evidence="2 3">
    <name type="scientific">Cuscuta epithymum</name>
    <dbReference type="NCBI Taxonomy" id="186058"/>
    <lineage>
        <taxon>Eukaryota</taxon>
        <taxon>Viridiplantae</taxon>
        <taxon>Streptophyta</taxon>
        <taxon>Embryophyta</taxon>
        <taxon>Tracheophyta</taxon>
        <taxon>Spermatophyta</taxon>
        <taxon>Magnoliopsida</taxon>
        <taxon>eudicotyledons</taxon>
        <taxon>Gunneridae</taxon>
        <taxon>Pentapetalae</taxon>
        <taxon>asterids</taxon>
        <taxon>lamiids</taxon>
        <taxon>Solanales</taxon>
        <taxon>Convolvulaceae</taxon>
        <taxon>Cuscuteae</taxon>
        <taxon>Cuscuta</taxon>
        <taxon>Cuscuta subgen. Cuscuta</taxon>
    </lineage>
</organism>
<keyword evidence="3" id="KW-1185">Reference proteome</keyword>
<feature type="transmembrane region" description="Helical" evidence="1">
    <location>
        <begin position="20"/>
        <end position="43"/>
    </location>
</feature>
<dbReference type="Proteomes" id="UP001152523">
    <property type="component" value="Unassembled WGS sequence"/>
</dbReference>
<evidence type="ECO:0008006" key="4">
    <source>
        <dbReference type="Google" id="ProtNLM"/>
    </source>
</evidence>